<name>A0AAV2FMF9_9ROSI</name>
<dbReference type="EMBL" id="OZ034820">
    <property type="protein sequence ID" value="CAL1398830.1"/>
    <property type="molecule type" value="Genomic_DNA"/>
</dbReference>
<gene>
    <name evidence="1" type="ORF">LTRI10_LOCUS39043</name>
</gene>
<sequence length="71" mass="8188">MPSENKLAQIDASRTYHTWRIGSIDFIICGEKPRLDFVICSLQNQKKMAFRINGPKSVMVPLWNLPKIDPE</sequence>
<dbReference type="Proteomes" id="UP001497516">
    <property type="component" value="Chromosome 7"/>
</dbReference>
<dbReference type="AlphaFoldDB" id="A0AAV2FMF9"/>
<organism evidence="1 2">
    <name type="scientific">Linum trigynum</name>
    <dbReference type="NCBI Taxonomy" id="586398"/>
    <lineage>
        <taxon>Eukaryota</taxon>
        <taxon>Viridiplantae</taxon>
        <taxon>Streptophyta</taxon>
        <taxon>Embryophyta</taxon>
        <taxon>Tracheophyta</taxon>
        <taxon>Spermatophyta</taxon>
        <taxon>Magnoliopsida</taxon>
        <taxon>eudicotyledons</taxon>
        <taxon>Gunneridae</taxon>
        <taxon>Pentapetalae</taxon>
        <taxon>rosids</taxon>
        <taxon>fabids</taxon>
        <taxon>Malpighiales</taxon>
        <taxon>Linaceae</taxon>
        <taxon>Linum</taxon>
    </lineage>
</organism>
<keyword evidence="2" id="KW-1185">Reference proteome</keyword>
<protein>
    <submittedName>
        <fullName evidence="1">Uncharacterized protein</fullName>
    </submittedName>
</protein>
<evidence type="ECO:0000313" key="1">
    <source>
        <dbReference type="EMBL" id="CAL1398830.1"/>
    </source>
</evidence>
<reference evidence="1 2" key="1">
    <citation type="submission" date="2024-04" db="EMBL/GenBank/DDBJ databases">
        <authorList>
            <person name="Fracassetti M."/>
        </authorList>
    </citation>
    <scope>NUCLEOTIDE SEQUENCE [LARGE SCALE GENOMIC DNA]</scope>
</reference>
<evidence type="ECO:0000313" key="2">
    <source>
        <dbReference type="Proteomes" id="UP001497516"/>
    </source>
</evidence>
<proteinExistence type="predicted"/>
<accession>A0AAV2FMF9</accession>